<gene>
    <name evidence="2" type="ORF">MNBD_GAMMA12-3974</name>
</gene>
<reference evidence="2" key="1">
    <citation type="submission" date="2018-06" db="EMBL/GenBank/DDBJ databases">
        <authorList>
            <person name="Zhirakovskaya E."/>
        </authorList>
    </citation>
    <scope>NUCLEOTIDE SEQUENCE</scope>
</reference>
<evidence type="ECO:0000259" key="1">
    <source>
        <dbReference type="SMART" id="SM00062"/>
    </source>
</evidence>
<proteinExistence type="predicted"/>
<dbReference type="SMART" id="SM00062">
    <property type="entry name" value="PBPb"/>
    <property type="match status" value="1"/>
</dbReference>
<protein>
    <recommendedName>
        <fullName evidence="1">Solute-binding protein family 3/N-terminal domain-containing protein</fullName>
    </recommendedName>
</protein>
<evidence type="ECO:0000313" key="2">
    <source>
        <dbReference type="EMBL" id="VAW71429.1"/>
    </source>
</evidence>
<dbReference type="PANTHER" id="PTHR30024">
    <property type="entry name" value="ALIPHATIC SULFONATES-BINDING PROTEIN-RELATED"/>
    <property type="match status" value="1"/>
</dbReference>
<name>A0A3B0YB70_9ZZZZ</name>
<accession>A0A3B0YB70</accession>
<dbReference type="PANTHER" id="PTHR30024:SF17">
    <property type="entry name" value="SOLUTE-BINDING PROTEIN FAMILY 3_N-TERMINAL DOMAIN-CONTAINING PROTEIN"/>
    <property type="match status" value="1"/>
</dbReference>
<organism evidence="2">
    <name type="scientific">hydrothermal vent metagenome</name>
    <dbReference type="NCBI Taxonomy" id="652676"/>
    <lineage>
        <taxon>unclassified sequences</taxon>
        <taxon>metagenomes</taxon>
        <taxon>ecological metagenomes</taxon>
    </lineage>
</organism>
<dbReference type="InterPro" id="IPR001638">
    <property type="entry name" value="Solute-binding_3/MltF_N"/>
</dbReference>
<dbReference type="Pfam" id="PF12974">
    <property type="entry name" value="Phosphonate-bd"/>
    <property type="match status" value="1"/>
</dbReference>
<dbReference type="AlphaFoldDB" id="A0A3B0YB70"/>
<sequence>MNMFSKFLRNILCVICGLAIVGSAIAKEINLGVLAPRGSLKSLKEWTELGKYISAETGYKINIIPLNPVQTMVAVKAGKVDFLLTNPVLAVGVSVKYKYTPLVTRVKKSGSQFGGVIISAINSNIKTANDLKGKNVLAFKFRRSAAAYVFQVKHLKDKGINPHTDFKSFRQAKKQDDIVLAVSRGIVDAGFVKTGLLESMVKEGKIKLNQFYVIDQMKDDFKQVHSTRLYPEWTVMVKPGNDATVIAKLKAALLKLKPDHVAAKKAKIKGFIEAVSLEGMKETLKDLKISPYNS</sequence>
<dbReference type="SUPFAM" id="SSF53850">
    <property type="entry name" value="Periplasmic binding protein-like II"/>
    <property type="match status" value="1"/>
</dbReference>
<feature type="domain" description="Solute-binding protein family 3/N-terminal" evidence="1">
    <location>
        <begin position="30"/>
        <end position="274"/>
    </location>
</feature>
<dbReference type="EMBL" id="UOFL01000021">
    <property type="protein sequence ID" value="VAW71429.1"/>
    <property type="molecule type" value="Genomic_DNA"/>
</dbReference>
<dbReference type="Gene3D" id="3.40.190.10">
    <property type="entry name" value="Periplasmic binding protein-like II"/>
    <property type="match status" value="2"/>
</dbReference>